<dbReference type="EMBL" id="QRYQ01000007">
    <property type="protein sequence ID" value="RGU92194.1"/>
    <property type="molecule type" value="Genomic_DNA"/>
</dbReference>
<sequence>MDTKAYVYILECKDNTYYTGYTTNVKHRLKMHNLGRGAKYTRARRPCRLVYSKECDSKSSAMKLEYRIKQLSRKEKLDLILGVLKEF</sequence>
<proteinExistence type="inferred from homology"/>
<feature type="domain" description="GIY-YIG" evidence="2">
    <location>
        <begin position="3"/>
        <end position="78"/>
    </location>
</feature>
<dbReference type="Proteomes" id="UP000284651">
    <property type="component" value="Unassembled WGS sequence"/>
</dbReference>
<protein>
    <submittedName>
        <fullName evidence="4">GIY-YIG nuclease family protein</fullName>
    </submittedName>
</protein>
<dbReference type="EMBL" id="QRVM01000012">
    <property type="protein sequence ID" value="RGS47506.1"/>
    <property type="molecule type" value="Genomic_DNA"/>
</dbReference>
<evidence type="ECO:0000313" key="7">
    <source>
        <dbReference type="Proteomes" id="UP000265489"/>
    </source>
</evidence>
<dbReference type="CDD" id="cd10456">
    <property type="entry name" value="GIY-YIG_UPF0213"/>
    <property type="match status" value="1"/>
</dbReference>
<name>A0A395W7F0_9FIRM</name>
<comment type="caution">
    <text evidence="4">The sequence shown here is derived from an EMBL/GenBank/DDBJ whole genome shotgun (WGS) entry which is preliminary data.</text>
</comment>
<dbReference type="PROSITE" id="PS50164">
    <property type="entry name" value="GIY_YIG"/>
    <property type="match status" value="1"/>
</dbReference>
<dbReference type="Proteomes" id="UP000285288">
    <property type="component" value="Unassembled WGS sequence"/>
</dbReference>
<dbReference type="Gene3D" id="3.40.1440.10">
    <property type="entry name" value="GIY-YIG endonuclease"/>
    <property type="match status" value="1"/>
</dbReference>
<dbReference type="EMBL" id="QSGD01000029">
    <property type="protein sequence ID" value="RHB04157.1"/>
    <property type="molecule type" value="Genomic_DNA"/>
</dbReference>
<dbReference type="InterPro" id="IPR000305">
    <property type="entry name" value="GIY-YIG_endonuc"/>
</dbReference>
<reference evidence="7 8" key="1">
    <citation type="submission" date="2018-08" db="EMBL/GenBank/DDBJ databases">
        <title>A genome reference for cultivated species of the human gut microbiota.</title>
        <authorList>
            <person name="Zou Y."/>
            <person name="Xue W."/>
            <person name="Luo G."/>
        </authorList>
    </citation>
    <scope>NUCLEOTIDE SEQUENCE [LARGE SCALE GENOMIC DNA]</scope>
    <source>
        <strain evidence="5 8">AF10-31</strain>
        <strain evidence="4 7">AF15-20</strain>
        <strain evidence="3 9">AF22-10AC</strain>
        <strain evidence="6 10">AM42-13AC</strain>
    </source>
</reference>
<dbReference type="Proteomes" id="UP000285274">
    <property type="component" value="Unassembled WGS sequence"/>
</dbReference>
<organism evidence="4 7">
    <name type="scientific">Holdemanella biformis</name>
    <dbReference type="NCBI Taxonomy" id="1735"/>
    <lineage>
        <taxon>Bacteria</taxon>
        <taxon>Bacillati</taxon>
        <taxon>Bacillota</taxon>
        <taxon>Erysipelotrichia</taxon>
        <taxon>Erysipelotrichales</taxon>
        <taxon>Erysipelotrichaceae</taxon>
        <taxon>Holdemanella</taxon>
    </lineage>
</organism>
<gene>
    <name evidence="6" type="ORF">DW907_07705</name>
    <name evidence="5" type="ORF">DWV56_05290</name>
    <name evidence="4" type="ORF">DWW32_05190</name>
    <name evidence="3" type="ORF">DWX92_04060</name>
</gene>
<evidence type="ECO:0000259" key="2">
    <source>
        <dbReference type="PROSITE" id="PS50164"/>
    </source>
</evidence>
<evidence type="ECO:0000313" key="3">
    <source>
        <dbReference type="EMBL" id="RGS47506.1"/>
    </source>
</evidence>
<evidence type="ECO:0000313" key="5">
    <source>
        <dbReference type="EMBL" id="RGW75360.1"/>
    </source>
</evidence>
<dbReference type="Pfam" id="PF01541">
    <property type="entry name" value="GIY-YIG"/>
    <property type="match status" value="1"/>
</dbReference>
<dbReference type="PANTHER" id="PTHR34477:SF1">
    <property type="entry name" value="UPF0213 PROTEIN YHBQ"/>
    <property type="match status" value="1"/>
</dbReference>
<comment type="similarity">
    <text evidence="1">Belongs to the UPF0213 family.</text>
</comment>
<dbReference type="SUPFAM" id="SSF82771">
    <property type="entry name" value="GIY-YIG endonuclease"/>
    <property type="match status" value="1"/>
</dbReference>
<dbReference type="InterPro" id="IPR035901">
    <property type="entry name" value="GIY-YIG_endonuc_sf"/>
</dbReference>
<evidence type="ECO:0000313" key="8">
    <source>
        <dbReference type="Proteomes" id="UP000284651"/>
    </source>
</evidence>
<evidence type="ECO:0000313" key="10">
    <source>
        <dbReference type="Proteomes" id="UP000285288"/>
    </source>
</evidence>
<accession>A0A395W7F0</accession>
<evidence type="ECO:0000256" key="1">
    <source>
        <dbReference type="ARBA" id="ARBA00007435"/>
    </source>
</evidence>
<evidence type="ECO:0000313" key="9">
    <source>
        <dbReference type="Proteomes" id="UP000285274"/>
    </source>
</evidence>
<dbReference type="AlphaFoldDB" id="A0A395W7F0"/>
<dbReference type="RefSeq" id="WP_003863971.1">
    <property type="nucleotide sequence ID" value="NZ_CABLCL010000013.1"/>
</dbReference>
<dbReference type="PANTHER" id="PTHR34477">
    <property type="entry name" value="UPF0213 PROTEIN YHBQ"/>
    <property type="match status" value="1"/>
</dbReference>
<dbReference type="EMBL" id="QSAT01000013">
    <property type="protein sequence ID" value="RGW75360.1"/>
    <property type="molecule type" value="Genomic_DNA"/>
</dbReference>
<dbReference type="Proteomes" id="UP000265489">
    <property type="component" value="Unassembled WGS sequence"/>
</dbReference>
<dbReference type="GeneID" id="66579452"/>
<evidence type="ECO:0000313" key="6">
    <source>
        <dbReference type="EMBL" id="RHB04157.1"/>
    </source>
</evidence>
<evidence type="ECO:0000313" key="4">
    <source>
        <dbReference type="EMBL" id="RGU92194.1"/>
    </source>
</evidence>
<dbReference type="InterPro" id="IPR050190">
    <property type="entry name" value="UPF0213_domain"/>
</dbReference>